<gene>
    <name evidence="1" type="ORF">PYCCODRAFT_1478586</name>
</gene>
<dbReference type="CDD" id="cd09917">
    <property type="entry name" value="F-box_SF"/>
    <property type="match status" value="1"/>
</dbReference>
<dbReference type="Gene3D" id="3.80.10.10">
    <property type="entry name" value="Ribonuclease Inhibitor"/>
    <property type="match status" value="1"/>
</dbReference>
<dbReference type="InterPro" id="IPR032675">
    <property type="entry name" value="LRR_dom_sf"/>
</dbReference>
<proteinExistence type="predicted"/>
<dbReference type="Proteomes" id="UP000193067">
    <property type="component" value="Unassembled WGS sequence"/>
</dbReference>
<sequence length="463" mass="52671">MERPRLSYDVLILVLGFSDQRTLARMMQTCRELYGPATNCILQSLVTVRVTSSSILSFLAFLFRDPAHRIPLLRKLEINDIYTHGGDDVALTPDAASSLKHVLDRLAAAGCLEELVLYEPDDLLEEYPELSDTIESFTSLRSVKLYEAGERSVGLLVNLESCLVTVHLMFEYWRGYEEEDVFRNPIALLSHSQHTLRELSLVRGRFERRYVNQEEPTYPNLANLTLYDTDIFDISPFIRAFPRLQRLEIQECNTYWPDHMDLSNRELNEEAQKQHGSWPKLGVFDGSLCSLWELALACPISSLQLTDDDLGEVPPTMAIDVLTAARPNNLELRVCGCRVFLTDEVLRIFRHSMESLVDLQSLRLDLSLAHEDREGDWHEVLDAMVSKILAPLPSLSTFKLTIKCPSIPWRRSVPHHAPADEDSEEPLSPLLQHLADWDQGTFIARACTASQNGTLKQVEIIKP</sequence>
<dbReference type="OrthoDB" id="2742338at2759"/>
<evidence type="ECO:0000313" key="2">
    <source>
        <dbReference type="Proteomes" id="UP000193067"/>
    </source>
</evidence>
<organism evidence="1 2">
    <name type="scientific">Trametes coccinea (strain BRFM310)</name>
    <name type="common">Pycnoporus coccineus</name>
    <dbReference type="NCBI Taxonomy" id="1353009"/>
    <lineage>
        <taxon>Eukaryota</taxon>
        <taxon>Fungi</taxon>
        <taxon>Dikarya</taxon>
        <taxon>Basidiomycota</taxon>
        <taxon>Agaricomycotina</taxon>
        <taxon>Agaricomycetes</taxon>
        <taxon>Polyporales</taxon>
        <taxon>Polyporaceae</taxon>
        <taxon>Trametes</taxon>
    </lineage>
</organism>
<keyword evidence="2" id="KW-1185">Reference proteome</keyword>
<evidence type="ECO:0000313" key="1">
    <source>
        <dbReference type="EMBL" id="OSD01307.1"/>
    </source>
</evidence>
<dbReference type="AlphaFoldDB" id="A0A1Y2IJL0"/>
<protein>
    <recommendedName>
        <fullName evidence="3">F-box domain-containing protein</fullName>
    </recommendedName>
</protein>
<dbReference type="EMBL" id="KZ084112">
    <property type="protein sequence ID" value="OSD01307.1"/>
    <property type="molecule type" value="Genomic_DNA"/>
</dbReference>
<name>A0A1Y2IJL0_TRAC3</name>
<accession>A0A1Y2IJL0</accession>
<evidence type="ECO:0008006" key="3">
    <source>
        <dbReference type="Google" id="ProtNLM"/>
    </source>
</evidence>
<dbReference type="SUPFAM" id="SSF52047">
    <property type="entry name" value="RNI-like"/>
    <property type="match status" value="1"/>
</dbReference>
<reference evidence="1 2" key="1">
    <citation type="journal article" date="2015" name="Biotechnol. Biofuels">
        <title>Enhanced degradation of softwood versus hardwood by the white-rot fungus Pycnoporus coccineus.</title>
        <authorList>
            <person name="Couturier M."/>
            <person name="Navarro D."/>
            <person name="Chevret D."/>
            <person name="Henrissat B."/>
            <person name="Piumi F."/>
            <person name="Ruiz-Duenas F.J."/>
            <person name="Martinez A.T."/>
            <person name="Grigoriev I.V."/>
            <person name="Riley R."/>
            <person name="Lipzen A."/>
            <person name="Berrin J.G."/>
            <person name="Master E.R."/>
            <person name="Rosso M.N."/>
        </authorList>
    </citation>
    <scope>NUCLEOTIDE SEQUENCE [LARGE SCALE GENOMIC DNA]</scope>
    <source>
        <strain evidence="1 2">BRFM310</strain>
    </source>
</reference>